<evidence type="ECO:0000313" key="3">
    <source>
        <dbReference type="Proteomes" id="UP000317593"/>
    </source>
</evidence>
<evidence type="ECO:0000259" key="1">
    <source>
        <dbReference type="Pfam" id="PF01272"/>
    </source>
</evidence>
<proteinExistence type="predicted"/>
<dbReference type="RefSeq" id="WP_142715692.1">
    <property type="nucleotide sequence ID" value="NZ_FXTH01000018.1"/>
</dbReference>
<dbReference type="GO" id="GO:0006354">
    <property type="term" value="P:DNA-templated transcription elongation"/>
    <property type="evidence" value="ECO:0007669"/>
    <property type="project" value="TreeGrafter"/>
</dbReference>
<keyword evidence="2" id="KW-0808">Transferase</keyword>
<keyword evidence="3" id="KW-1185">Reference proteome</keyword>
<dbReference type="GO" id="GO:0032784">
    <property type="term" value="P:regulation of DNA-templated transcription elongation"/>
    <property type="evidence" value="ECO:0007669"/>
    <property type="project" value="InterPro"/>
</dbReference>
<dbReference type="SUPFAM" id="SSF54534">
    <property type="entry name" value="FKBP-like"/>
    <property type="match status" value="1"/>
</dbReference>
<dbReference type="AlphaFoldDB" id="A0A521EQP8"/>
<dbReference type="InterPro" id="IPR001437">
    <property type="entry name" value="Tscrpt_elong_fac_GreA/B_C"/>
</dbReference>
<sequence length="136" mass="15192">MNRIILSSLDYERIYDSIRKAQDKGAISDNEAESLAAELEQAKILEPQEMPHNVVTMNSKVKISFVESGKRVELKIVYPEDANIEKNLISIFSPIAAALIGYSEGETIDWIVPSGPTRIKVDEIVYQPEAAGHYDL</sequence>
<name>A0A521EQP8_9BACT</name>
<dbReference type="GO" id="GO:0070063">
    <property type="term" value="F:RNA polymerase binding"/>
    <property type="evidence" value="ECO:0007669"/>
    <property type="project" value="InterPro"/>
</dbReference>
<dbReference type="GO" id="GO:0003677">
    <property type="term" value="F:DNA binding"/>
    <property type="evidence" value="ECO:0007669"/>
    <property type="project" value="InterPro"/>
</dbReference>
<dbReference type="InterPro" id="IPR023459">
    <property type="entry name" value="Tscrpt_elong_fac_GreA/B_fam"/>
</dbReference>
<dbReference type="PANTHER" id="PTHR30437:SF5">
    <property type="entry name" value="REGULATOR OF NUCLEOSIDE DIPHOSPHATE KINASE"/>
    <property type="match status" value="1"/>
</dbReference>
<dbReference type="Proteomes" id="UP000317593">
    <property type="component" value="Unassembled WGS sequence"/>
</dbReference>
<feature type="domain" description="Transcription elongation factor GreA/GreB C-terminal" evidence="1">
    <location>
        <begin position="51"/>
        <end position="124"/>
    </location>
</feature>
<accession>A0A521EQP8</accession>
<dbReference type="Gene3D" id="3.10.50.30">
    <property type="entry name" value="Transcription elongation factor, GreA/GreB, C-terminal domain"/>
    <property type="match status" value="1"/>
</dbReference>
<dbReference type="PANTHER" id="PTHR30437">
    <property type="entry name" value="TRANSCRIPTION ELONGATION FACTOR GREA"/>
    <property type="match status" value="1"/>
</dbReference>
<dbReference type="InterPro" id="IPR036953">
    <property type="entry name" value="GreA/GreB_C_sf"/>
</dbReference>
<dbReference type="EMBL" id="FXTH01000018">
    <property type="protein sequence ID" value="SMO86248.1"/>
    <property type="molecule type" value="Genomic_DNA"/>
</dbReference>
<dbReference type="Pfam" id="PF01272">
    <property type="entry name" value="GreA_GreB"/>
    <property type="match status" value="1"/>
</dbReference>
<dbReference type="OrthoDB" id="192847at2"/>
<evidence type="ECO:0000313" key="2">
    <source>
        <dbReference type="EMBL" id="SMO86248.1"/>
    </source>
</evidence>
<dbReference type="PROSITE" id="PS00830">
    <property type="entry name" value="GREAB_2"/>
    <property type="match status" value="1"/>
</dbReference>
<keyword evidence="2" id="KW-0418">Kinase</keyword>
<organism evidence="2 3">
    <name type="scientific">Fodinibius sediminis</name>
    <dbReference type="NCBI Taxonomy" id="1214077"/>
    <lineage>
        <taxon>Bacteria</taxon>
        <taxon>Pseudomonadati</taxon>
        <taxon>Balneolota</taxon>
        <taxon>Balneolia</taxon>
        <taxon>Balneolales</taxon>
        <taxon>Balneolaceae</taxon>
        <taxon>Fodinibius</taxon>
    </lineage>
</organism>
<dbReference type="NCBIfam" id="NF004396">
    <property type="entry name" value="PRK05753.1"/>
    <property type="match status" value="1"/>
</dbReference>
<gene>
    <name evidence="2" type="ORF">SAMN06265218_11834</name>
</gene>
<reference evidence="2 3" key="1">
    <citation type="submission" date="2017-05" db="EMBL/GenBank/DDBJ databases">
        <authorList>
            <person name="Varghese N."/>
            <person name="Submissions S."/>
        </authorList>
    </citation>
    <scope>NUCLEOTIDE SEQUENCE [LARGE SCALE GENOMIC DNA]</scope>
    <source>
        <strain evidence="2 3">DSM 21194</strain>
    </source>
</reference>
<dbReference type="InterPro" id="IPR018151">
    <property type="entry name" value="TF_GreA/GreB_CS"/>
</dbReference>
<protein>
    <submittedName>
        <fullName evidence="2">Regulator of nucleoside diphosphate kinase</fullName>
    </submittedName>
</protein>
<dbReference type="GO" id="GO:0016301">
    <property type="term" value="F:kinase activity"/>
    <property type="evidence" value="ECO:0007669"/>
    <property type="project" value="UniProtKB-KW"/>
</dbReference>